<dbReference type="SUPFAM" id="SSF47384">
    <property type="entry name" value="Homodimeric domain of signal transducing histidine kinase"/>
    <property type="match status" value="1"/>
</dbReference>
<keyword evidence="6" id="KW-0808">Transferase</keyword>
<dbReference type="InterPro" id="IPR003661">
    <property type="entry name" value="HisK_dim/P_dom"/>
</dbReference>
<keyword evidence="5" id="KW-0597">Phosphoprotein</keyword>
<keyword evidence="4" id="KW-1003">Cell membrane</keyword>
<evidence type="ECO:0000256" key="6">
    <source>
        <dbReference type="ARBA" id="ARBA00022679"/>
    </source>
</evidence>
<dbReference type="SUPFAM" id="SSF55874">
    <property type="entry name" value="ATPase domain of HSP90 chaperone/DNA topoisomerase II/histidine kinase"/>
    <property type="match status" value="1"/>
</dbReference>
<dbReference type="InterPro" id="IPR004358">
    <property type="entry name" value="Sig_transdc_His_kin-like_C"/>
</dbReference>
<dbReference type="GO" id="GO:0005886">
    <property type="term" value="C:plasma membrane"/>
    <property type="evidence" value="ECO:0007669"/>
    <property type="project" value="UniProtKB-SubCell"/>
</dbReference>
<dbReference type="STRING" id="1121117.SAMN02745977_00250"/>
<keyword evidence="10" id="KW-0812">Transmembrane</keyword>
<gene>
    <name evidence="13" type="ORF">SAMN02745977_00250</name>
</gene>
<evidence type="ECO:0000313" key="14">
    <source>
        <dbReference type="Proteomes" id="UP000199531"/>
    </source>
</evidence>
<evidence type="ECO:0000256" key="9">
    <source>
        <dbReference type="ARBA" id="ARBA00022840"/>
    </source>
</evidence>
<dbReference type="PRINTS" id="PR00344">
    <property type="entry name" value="BCTRLSENSOR"/>
</dbReference>
<dbReference type="Pfam" id="PF00672">
    <property type="entry name" value="HAMP"/>
    <property type="match status" value="1"/>
</dbReference>
<dbReference type="PROSITE" id="PS50109">
    <property type="entry name" value="HIS_KIN"/>
    <property type="match status" value="1"/>
</dbReference>
<dbReference type="PANTHER" id="PTHR44936:SF10">
    <property type="entry name" value="SENSOR PROTEIN RSTB"/>
    <property type="match status" value="1"/>
</dbReference>
<dbReference type="Gene3D" id="1.10.287.130">
    <property type="match status" value="1"/>
</dbReference>
<dbReference type="InterPro" id="IPR036097">
    <property type="entry name" value="HisK_dim/P_sf"/>
</dbReference>
<dbReference type="GO" id="GO:0005524">
    <property type="term" value="F:ATP binding"/>
    <property type="evidence" value="ECO:0007669"/>
    <property type="project" value="UniProtKB-KW"/>
</dbReference>
<dbReference type="Proteomes" id="UP000199531">
    <property type="component" value="Unassembled WGS sequence"/>
</dbReference>
<accession>A0A1H8DAG9</accession>
<dbReference type="SMART" id="SM00387">
    <property type="entry name" value="HATPase_c"/>
    <property type="match status" value="1"/>
</dbReference>
<evidence type="ECO:0000256" key="5">
    <source>
        <dbReference type="ARBA" id="ARBA00022553"/>
    </source>
</evidence>
<dbReference type="Pfam" id="PF02518">
    <property type="entry name" value="HATPase_c"/>
    <property type="match status" value="1"/>
</dbReference>
<dbReference type="InterPro" id="IPR036890">
    <property type="entry name" value="HATPase_C_sf"/>
</dbReference>
<sequence length="449" mass="48929">MTSSTPVAAVPAPARHSWLRWRHSLRLRLVLLFLLLGLAIAAVFVSGIRKGFNQGWEAAVRPLAMDYVDRLAADIGSLPDVARAQALAQRLPIAIHISGPVTNWDSEPPRGRRVAPRNERDASLFTRQTADGHRIVFRLSFSGARGDGPPPILWYTLAALLLLTALAYWRVHRMLLPLQGISAGARRFGTGDFGTPIATGNERNADELTTLAQEVNGMADNLRQMLDARRDLLLAVSHELRSPLTRARLNVELLPEPDDAEARTAHKALLRDLALMRDLIQDLLESERLSTPHALLQRESTDLAQLAHGAVAELARAQPAAAAIAVNADPHLPLLDLDRTRMQLLLRNLLDNALRHSPSDTSPAVSIAHGDRGNVVLEVRDYGDGVPEAQLPHLAQAFYRPDSARQRSSGGVGLGLYLCRLVAEAHGGRFAVRNARPGLAVSITLPLQG</sequence>
<feature type="transmembrane region" description="Helical" evidence="10">
    <location>
        <begin position="152"/>
        <end position="169"/>
    </location>
</feature>
<dbReference type="PANTHER" id="PTHR44936">
    <property type="entry name" value="SENSOR PROTEIN CREC"/>
    <property type="match status" value="1"/>
</dbReference>
<evidence type="ECO:0000256" key="1">
    <source>
        <dbReference type="ARBA" id="ARBA00000085"/>
    </source>
</evidence>
<comment type="catalytic activity">
    <reaction evidence="1">
        <text>ATP + protein L-histidine = ADP + protein N-phospho-L-histidine.</text>
        <dbReference type="EC" id="2.7.13.3"/>
    </reaction>
</comment>
<dbReference type="SMART" id="SM00304">
    <property type="entry name" value="HAMP"/>
    <property type="match status" value="1"/>
</dbReference>
<dbReference type="Gene3D" id="6.10.340.10">
    <property type="match status" value="1"/>
</dbReference>
<evidence type="ECO:0000256" key="7">
    <source>
        <dbReference type="ARBA" id="ARBA00022741"/>
    </source>
</evidence>
<proteinExistence type="predicted"/>
<dbReference type="AlphaFoldDB" id="A0A1H8DAG9"/>
<evidence type="ECO:0000256" key="3">
    <source>
        <dbReference type="ARBA" id="ARBA00012438"/>
    </source>
</evidence>
<name>A0A1H8DAG9_9BURK</name>
<dbReference type="GO" id="GO:0000155">
    <property type="term" value="F:phosphorelay sensor kinase activity"/>
    <property type="evidence" value="ECO:0007669"/>
    <property type="project" value="InterPro"/>
</dbReference>
<dbReference type="InterPro" id="IPR003660">
    <property type="entry name" value="HAMP_dom"/>
</dbReference>
<dbReference type="Gene3D" id="3.30.565.10">
    <property type="entry name" value="Histidine kinase-like ATPase, C-terminal domain"/>
    <property type="match status" value="1"/>
</dbReference>
<organism evidence="13 14">
    <name type="scientific">Brachymonas denitrificans DSM 15123</name>
    <dbReference type="NCBI Taxonomy" id="1121117"/>
    <lineage>
        <taxon>Bacteria</taxon>
        <taxon>Pseudomonadati</taxon>
        <taxon>Pseudomonadota</taxon>
        <taxon>Betaproteobacteria</taxon>
        <taxon>Burkholderiales</taxon>
        <taxon>Comamonadaceae</taxon>
        <taxon>Brachymonas</taxon>
    </lineage>
</organism>
<evidence type="ECO:0000256" key="2">
    <source>
        <dbReference type="ARBA" id="ARBA00004651"/>
    </source>
</evidence>
<evidence type="ECO:0000256" key="10">
    <source>
        <dbReference type="SAM" id="Phobius"/>
    </source>
</evidence>
<evidence type="ECO:0000259" key="12">
    <source>
        <dbReference type="PROSITE" id="PS50885"/>
    </source>
</evidence>
<dbReference type="CDD" id="cd06225">
    <property type="entry name" value="HAMP"/>
    <property type="match status" value="1"/>
</dbReference>
<keyword evidence="7" id="KW-0547">Nucleotide-binding</keyword>
<feature type="domain" description="Histidine kinase" evidence="11">
    <location>
        <begin position="235"/>
        <end position="449"/>
    </location>
</feature>
<dbReference type="OrthoDB" id="9809766at2"/>
<keyword evidence="14" id="KW-1185">Reference proteome</keyword>
<keyword evidence="10" id="KW-0472">Membrane</keyword>
<dbReference type="SMART" id="SM00388">
    <property type="entry name" value="HisKA"/>
    <property type="match status" value="1"/>
</dbReference>
<feature type="domain" description="HAMP" evidence="12">
    <location>
        <begin position="172"/>
        <end position="227"/>
    </location>
</feature>
<keyword evidence="10" id="KW-1133">Transmembrane helix</keyword>
<dbReference type="InterPro" id="IPR005467">
    <property type="entry name" value="His_kinase_dom"/>
</dbReference>
<dbReference type="Pfam" id="PF00512">
    <property type="entry name" value="HisKA"/>
    <property type="match status" value="1"/>
</dbReference>
<dbReference type="InterPro" id="IPR003594">
    <property type="entry name" value="HATPase_dom"/>
</dbReference>
<protein>
    <recommendedName>
        <fullName evidence="3">histidine kinase</fullName>
        <ecNumber evidence="3">2.7.13.3</ecNumber>
    </recommendedName>
</protein>
<comment type="subcellular location">
    <subcellularLocation>
        <location evidence="2">Cell membrane</location>
        <topology evidence="2">Multi-pass membrane protein</topology>
    </subcellularLocation>
</comment>
<evidence type="ECO:0000256" key="4">
    <source>
        <dbReference type="ARBA" id="ARBA00022475"/>
    </source>
</evidence>
<dbReference type="CDD" id="cd00082">
    <property type="entry name" value="HisKA"/>
    <property type="match status" value="1"/>
</dbReference>
<dbReference type="EMBL" id="FOCW01000001">
    <property type="protein sequence ID" value="SEN04249.1"/>
    <property type="molecule type" value="Genomic_DNA"/>
</dbReference>
<feature type="transmembrane region" description="Helical" evidence="10">
    <location>
        <begin position="29"/>
        <end position="48"/>
    </location>
</feature>
<keyword evidence="9" id="KW-0067">ATP-binding</keyword>
<evidence type="ECO:0000259" key="11">
    <source>
        <dbReference type="PROSITE" id="PS50109"/>
    </source>
</evidence>
<keyword evidence="8 13" id="KW-0418">Kinase</keyword>
<dbReference type="EC" id="2.7.13.3" evidence="3"/>
<dbReference type="SUPFAM" id="SSF158472">
    <property type="entry name" value="HAMP domain-like"/>
    <property type="match status" value="1"/>
</dbReference>
<dbReference type="CDD" id="cd00075">
    <property type="entry name" value="HATPase"/>
    <property type="match status" value="1"/>
</dbReference>
<dbReference type="InterPro" id="IPR050980">
    <property type="entry name" value="2C_sensor_his_kinase"/>
</dbReference>
<evidence type="ECO:0000256" key="8">
    <source>
        <dbReference type="ARBA" id="ARBA00022777"/>
    </source>
</evidence>
<reference evidence="13 14" key="1">
    <citation type="submission" date="2016-10" db="EMBL/GenBank/DDBJ databases">
        <authorList>
            <person name="de Groot N.N."/>
        </authorList>
    </citation>
    <scope>NUCLEOTIDE SEQUENCE [LARGE SCALE GENOMIC DNA]</scope>
    <source>
        <strain evidence="13 14">DSM 15123</strain>
    </source>
</reference>
<dbReference type="RefSeq" id="WP_091812980.1">
    <property type="nucleotide sequence ID" value="NZ_FOCW01000001.1"/>
</dbReference>
<dbReference type="PROSITE" id="PS50885">
    <property type="entry name" value="HAMP"/>
    <property type="match status" value="1"/>
</dbReference>
<evidence type="ECO:0000313" key="13">
    <source>
        <dbReference type="EMBL" id="SEN04249.1"/>
    </source>
</evidence>